<dbReference type="VEuPathDB" id="FungiDB:EYZ11_006228"/>
<dbReference type="InterPro" id="IPR024671">
    <property type="entry name" value="Atg22-like"/>
</dbReference>
<evidence type="ECO:0000256" key="8">
    <source>
        <dbReference type="ARBA" id="ARBA00024801"/>
    </source>
</evidence>
<comment type="subcellular location">
    <subcellularLocation>
        <location evidence="1 9">Vacuole membrane</location>
        <topology evidence="1 9">Multi-pass membrane protein</topology>
    </subcellularLocation>
</comment>
<dbReference type="VEuPathDB" id="FungiDB:EYZ11_006235"/>
<dbReference type="EMBL" id="QUQM01000008">
    <property type="protein sequence ID" value="KAA8641752.1"/>
    <property type="molecule type" value="Genomic_DNA"/>
</dbReference>
<feature type="transmembrane region" description="Helical" evidence="9">
    <location>
        <begin position="164"/>
        <end position="185"/>
    </location>
</feature>
<evidence type="ECO:0000256" key="3">
    <source>
        <dbReference type="ARBA" id="ARBA00022448"/>
    </source>
</evidence>
<feature type="transmembrane region" description="Helical" evidence="9">
    <location>
        <begin position="221"/>
        <end position="247"/>
    </location>
</feature>
<keyword evidence="6 9" id="KW-0072">Autophagy</keyword>
<evidence type="ECO:0000256" key="4">
    <source>
        <dbReference type="ARBA" id="ARBA00022692"/>
    </source>
</evidence>
<name>A0A5M9M405_9EURO</name>
<dbReference type="GeneID" id="54333392"/>
<proteinExistence type="inferred from homology"/>
<dbReference type="GO" id="GO:0006914">
    <property type="term" value="P:autophagy"/>
    <property type="evidence" value="ECO:0007669"/>
    <property type="project" value="UniProtKB-KW"/>
</dbReference>
<accession>A0A5M9M405</accession>
<keyword evidence="3 9" id="KW-0813">Transport</keyword>
<comment type="caution">
    <text evidence="9">Lacks conserved residue(s) required for the propagation of feature annotation.</text>
</comment>
<organism evidence="11 12">
    <name type="scientific">Aspergillus tanneri</name>
    <dbReference type="NCBI Taxonomy" id="1220188"/>
    <lineage>
        <taxon>Eukaryota</taxon>
        <taxon>Fungi</taxon>
        <taxon>Dikarya</taxon>
        <taxon>Ascomycota</taxon>
        <taxon>Pezizomycotina</taxon>
        <taxon>Eurotiomycetes</taxon>
        <taxon>Eurotiomycetidae</taxon>
        <taxon>Eurotiales</taxon>
        <taxon>Aspergillaceae</taxon>
        <taxon>Aspergillus</taxon>
        <taxon>Aspergillus subgen. Circumdati</taxon>
    </lineage>
</organism>
<feature type="region of interest" description="Disordered" evidence="10">
    <location>
        <begin position="1"/>
        <end position="32"/>
    </location>
</feature>
<keyword evidence="5 9" id="KW-1133">Transmembrane helix</keyword>
<dbReference type="GO" id="GO:0005774">
    <property type="term" value="C:vacuolar membrane"/>
    <property type="evidence" value="ECO:0007669"/>
    <property type="project" value="UniProtKB-SubCell"/>
</dbReference>
<evidence type="ECO:0000256" key="1">
    <source>
        <dbReference type="ARBA" id="ARBA00004128"/>
    </source>
</evidence>
<dbReference type="Pfam" id="PF11700">
    <property type="entry name" value="ATG22"/>
    <property type="match status" value="1"/>
</dbReference>
<feature type="transmembrane region" description="Helical" evidence="9">
    <location>
        <begin position="352"/>
        <end position="375"/>
    </location>
</feature>
<dbReference type="RefSeq" id="XP_033421114.1">
    <property type="nucleotide sequence ID" value="XM_033575259.1"/>
</dbReference>
<feature type="transmembrane region" description="Helical" evidence="9">
    <location>
        <begin position="43"/>
        <end position="64"/>
    </location>
</feature>
<comment type="caution">
    <text evidence="11">The sequence shown here is derived from an EMBL/GenBank/DDBJ whole genome shotgun (WGS) entry which is preliminary data.</text>
</comment>
<sequence length="520" mass="57039">MNSNGVKNDIRAREQSSDSNEENTNETTVHNRQVASLRSKKALWAYLILCFSTGPTSSMAFNYVSAAIQSAANSVGHQPGSDKPCARRGNIKCMVKFGASEIDYVSYVLYLRSIGRAMEGVVTIMTGGVADYSGYRKTMMLSSIILFGALALPFAGLTKANYSHLNALATLYCLLTTVQGVYTVIEASYIPIFMRSVGGLHSASPAADPDTKRTWKKGFTVSVLALVASNVGAIVALLIGVILVYGIGSYVQVGYFSYLLAITIAGCITITFACIGQFLLPSIPGQSRPKDQNLLLLVIKGWIRLISSARRYPEAFKFCIGWILWNTGYSNFLGLIQSLFLEVTGIARGSGIYQVWSFTNVTFACMGSLSFLFIYPHVRTTIKSWAYIFLAVNFLCILWGCIGISNTVTIGYKHAAEFWVEQVLFMSTSSALRSYNRAVFASLIPCGSEAQFFGLEITLDLATGWINPLVQGVIQDRTHNLRFPMIPNLLLIFVAGCFYIWVDIPKGIEDAKVPLERIEG</sequence>
<dbReference type="InterPro" id="IPR036259">
    <property type="entry name" value="MFS_trans_sf"/>
</dbReference>
<comment type="function">
    <text evidence="8 9">Vacuolar effluxer which mediate the efflux of amino acids resulting from autophagic degradation. The release of autophagic amino acids allows the maintenance of protein synthesis and viability during nitrogen starvation.</text>
</comment>
<evidence type="ECO:0000256" key="10">
    <source>
        <dbReference type="SAM" id="MobiDB-lite"/>
    </source>
</evidence>
<feature type="transmembrane region" description="Helical" evidence="9">
    <location>
        <begin position="318"/>
        <end position="340"/>
    </location>
</feature>
<keyword evidence="7 9" id="KW-0472">Membrane</keyword>
<feature type="transmembrane region" description="Helical" evidence="9">
    <location>
        <begin position="387"/>
        <end position="412"/>
    </location>
</feature>
<keyword evidence="4 9" id="KW-0812">Transmembrane</keyword>
<evidence type="ECO:0000313" key="11">
    <source>
        <dbReference type="EMBL" id="KAA8641752.1"/>
    </source>
</evidence>
<feature type="transmembrane region" description="Helical" evidence="9">
    <location>
        <begin position="485"/>
        <end position="502"/>
    </location>
</feature>
<evidence type="ECO:0000256" key="6">
    <source>
        <dbReference type="ARBA" id="ARBA00023006"/>
    </source>
</evidence>
<evidence type="ECO:0000256" key="7">
    <source>
        <dbReference type="ARBA" id="ARBA00023136"/>
    </source>
</evidence>
<evidence type="ECO:0000256" key="9">
    <source>
        <dbReference type="RuleBase" id="RU363073"/>
    </source>
</evidence>
<dbReference type="PANTHER" id="PTHR23519">
    <property type="entry name" value="AUTOPHAGY-RELATED PROTEIN 22"/>
    <property type="match status" value="1"/>
</dbReference>
<gene>
    <name evidence="11" type="ORF">ATNIH1004_010691</name>
</gene>
<evidence type="ECO:0000256" key="2">
    <source>
        <dbReference type="ARBA" id="ARBA00006978"/>
    </source>
</evidence>
<keyword evidence="9" id="KW-0029">Amino-acid transport</keyword>
<comment type="similarity">
    <text evidence="2 9">Belongs to the ATG22 family.</text>
</comment>
<keyword evidence="9" id="KW-0926">Vacuole</keyword>
<dbReference type="GO" id="GO:0032974">
    <property type="term" value="P:amino acid transmembrane export from vacuole"/>
    <property type="evidence" value="ECO:0007669"/>
    <property type="project" value="TreeGrafter"/>
</dbReference>
<feature type="transmembrane region" description="Helical" evidence="9">
    <location>
        <begin position="139"/>
        <end position="158"/>
    </location>
</feature>
<evidence type="ECO:0000256" key="5">
    <source>
        <dbReference type="ARBA" id="ARBA00022989"/>
    </source>
</evidence>
<dbReference type="Proteomes" id="UP000324241">
    <property type="component" value="Unassembled WGS sequence"/>
</dbReference>
<dbReference type="OrthoDB" id="42657at2759"/>
<dbReference type="InterPro" id="IPR050495">
    <property type="entry name" value="ATG22/LtaA_families"/>
</dbReference>
<dbReference type="SUPFAM" id="SSF103473">
    <property type="entry name" value="MFS general substrate transporter"/>
    <property type="match status" value="1"/>
</dbReference>
<protein>
    <recommendedName>
        <fullName evidence="9">Autophagy-related protein</fullName>
    </recommendedName>
</protein>
<dbReference type="AlphaFoldDB" id="A0A5M9M405"/>
<dbReference type="PANTHER" id="PTHR23519:SF2">
    <property type="entry name" value="AUTOPHAGY-RELATED PROTEIN 22"/>
    <property type="match status" value="1"/>
</dbReference>
<feature type="transmembrane region" description="Helical" evidence="9">
    <location>
        <begin position="253"/>
        <end position="280"/>
    </location>
</feature>
<evidence type="ECO:0000313" key="12">
    <source>
        <dbReference type="Proteomes" id="UP000324241"/>
    </source>
</evidence>
<reference evidence="11 12" key="1">
    <citation type="submission" date="2019-08" db="EMBL/GenBank/DDBJ databases">
        <title>The genome sequence of a newly discovered highly antifungal drug resistant Aspergillus species, Aspergillus tanneri NIH 1004.</title>
        <authorList>
            <person name="Mounaud S."/>
            <person name="Singh I."/>
            <person name="Joardar V."/>
            <person name="Pakala S."/>
            <person name="Pakala S."/>
            <person name="Venepally P."/>
            <person name="Chung J.K."/>
            <person name="Losada L."/>
            <person name="Nierman W.C."/>
        </authorList>
    </citation>
    <scope>NUCLEOTIDE SEQUENCE [LARGE SCALE GENOMIC DNA]</scope>
    <source>
        <strain evidence="11 12">NIH1004</strain>
    </source>
</reference>